<dbReference type="PROSITE" id="PS51747">
    <property type="entry name" value="CYT_DCMP_DEAMINASES_2"/>
    <property type="match status" value="1"/>
</dbReference>
<dbReference type="SUPFAM" id="SSF53927">
    <property type="entry name" value="Cytidine deaminase-like"/>
    <property type="match status" value="1"/>
</dbReference>
<dbReference type="PANTHER" id="PTHR11079:SF203">
    <property type="entry name" value="CMP_DCMP-TYPE DEAMINASE DOMAIN-CONTAINING PROTEIN"/>
    <property type="match status" value="1"/>
</dbReference>
<name>A0A0D2FLM0_9EURO</name>
<dbReference type="GeneID" id="25323099"/>
<gene>
    <name evidence="2" type="ORF">PV05_01191</name>
</gene>
<organism evidence="2 3">
    <name type="scientific">Exophiala xenobiotica</name>
    <dbReference type="NCBI Taxonomy" id="348802"/>
    <lineage>
        <taxon>Eukaryota</taxon>
        <taxon>Fungi</taxon>
        <taxon>Dikarya</taxon>
        <taxon>Ascomycota</taxon>
        <taxon>Pezizomycotina</taxon>
        <taxon>Eurotiomycetes</taxon>
        <taxon>Chaetothyriomycetidae</taxon>
        <taxon>Chaetothyriales</taxon>
        <taxon>Herpotrichiellaceae</taxon>
        <taxon>Exophiala</taxon>
    </lineage>
</organism>
<feature type="domain" description="CMP/dCMP-type deaminase" evidence="1">
    <location>
        <begin position="41"/>
        <end position="187"/>
    </location>
</feature>
<dbReference type="GO" id="GO:0002100">
    <property type="term" value="P:tRNA wobble adenosine to inosine editing"/>
    <property type="evidence" value="ECO:0007669"/>
    <property type="project" value="TreeGrafter"/>
</dbReference>
<dbReference type="OrthoDB" id="408702at2759"/>
<dbReference type="Proteomes" id="UP000054342">
    <property type="component" value="Unassembled WGS sequence"/>
</dbReference>
<dbReference type="PANTHER" id="PTHR11079">
    <property type="entry name" value="CYTOSINE DEAMINASE FAMILY MEMBER"/>
    <property type="match status" value="1"/>
</dbReference>
<dbReference type="GO" id="GO:0052717">
    <property type="term" value="F:tRNA-specific adenosine-34 deaminase activity"/>
    <property type="evidence" value="ECO:0007669"/>
    <property type="project" value="TreeGrafter"/>
</dbReference>
<evidence type="ECO:0000313" key="2">
    <source>
        <dbReference type="EMBL" id="KIW61024.1"/>
    </source>
</evidence>
<dbReference type="Gene3D" id="3.40.140.10">
    <property type="entry name" value="Cytidine Deaminase, domain 2"/>
    <property type="match status" value="1"/>
</dbReference>
<dbReference type="STRING" id="348802.A0A0D2FLM0"/>
<keyword evidence="3" id="KW-1185">Reference proteome</keyword>
<proteinExistence type="predicted"/>
<dbReference type="HOGENOM" id="CLU_025810_0_0_1"/>
<reference evidence="2 3" key="1">
    <citation type="submission" date="2015-01" db="EMBL/GenBank/DDBJ databases">
        <title>The Genome Sequence of Exophiala xenobiotica CBS118157.</title>
        <authorList>
            <consortium name="The Broad Institute Genomics Platform"/>
            <person name="Cuomo C."/>
            <person name="de Hoog S."/>
            <person name="Gorbushina A."/>
            <person name="Stielow B."/>
            <person name="Teixiera M."/>
            <person name="Abouelleil A."/>
            <person name="Chapman S.B."/>
            <person name="Priest M."/>
            <person name="Young S.K."/>
            <person name="Wortman J."/>
            <person name="Nusbaum C."/>
            <person name="Birren B."/>
        </authorList>
    </citation>
    <scope>NUCLEOTIDE SEQUENCE [LARGE SCALE GENOMIC DNA]</scope>
    <source>
        <strain evidence="2 3">CBS 118157</strain>
    </source>
</reference>
<sequence>MTFLPLALVNLATCHVDSPVHPSIPFDVDVDHLGQDPIPLATREYWMRRAIGALDEVVGSPCPFAAFGAVIVNHTAAAAAAAAVSGDYVGEEVCIGANSVQGLGNPTLHGEIAAINNCTSILTDPAGKYKMSGAEALRALSDLSLYTTAEPCPMCSSAILYGAFREYIYSTPIHGEHSLIAHGWPQIDLPSKEIFARSVGRSVRTRIVPEVLVNETEGLFAWQFDGGDCPAGCAKEGEKAWCVKQAEEEQGVKVGGKKESVRNEL</sequence>
<accession>A0A0D2FLM0</accession>
<evidence type="ECO:0000313" key="3">
    <source>
        <dbReference type="Proteomes" id="UP000054342"/>
    </source>
</evidence>
<dbReference type="Pfam" id="PF00383">
    <property type="entry name" value="dCMP_cyt_deam_1"/>
    <property type="match status" value="1"/>
</dbReference>
<protein>
    <recommendedName>
        <fullName evidence="1">CMP/dCMP-type deaminase domain-containing protein</fullName>
    </recommendedName>
</protein>
<dbReference type="InterPro" id="IPR002125">
    <property type="entry name" value="CMP_dCMP_dom"/>
</dbReference>
<dbReference type="AlphaFoldDB" id="A0A0D2FLM0"/>
<evidence type="ECO:0000259" key="1">
    <source>
        <dbReference type="PROSITE" id="PS51747"/>
    </source>
</evidence>
<dbReference type="RefSeq" id="XP_013321608.1">
    <property type="nucleotide sequence ID" value="XM_013466154.1"/>
</dbReference>
<dbReference type="InterPro" id="IPR016193">
    <property type="entry name" value="Cytidine_deaminase-like"/>
</dbReference>
<dbReference type="EMBL" id="KN847317">
    <property type="protein sequence ID" value="KIW61024.1"/>
    <property type="molecule type" value="Genomic_DNA"/>
</dbReference>